<evidence type="ECO:0000259" key="2">
    <source>
        <dbReference type="Pfam" id="PF06985"/>
    </source>
</evidence>
<dbReference type="EMBL" id="JAFEKC020000021">
    <property type="protein sequence ID" value="KAK0508127.1"/>
    <property type="molecule type" value="Genomic_DNA"/>
</dbReference>
<proteinExistence type="predicted"/>
<evidence type="ECO:0000313" key="4">
    <source>
        <dbReference type="Proteomes" id="UP001166286"/>
    </source>
</evidence>
<dbReference type="Pfam" id="PF06985">
    <property type="entry name" value="HET"/>
    <property type="match status" value="1"/>
</dbReference>
<comment type="caution">
    <text evidence="3">The sequence shown here is derived from an EMBL/GenBank/DDBJ whole genome shotgun (WGS) entry which is preliminary data.</text>
</comment>
<dbReference type="PANTHER" id="PTHR24148">
    <property type="entry name" value="ANKYRIN REPEAT DOMAIN-CONTAINING PROTEIN 39 HOMOLOG-RELATED"/>
    <property type="match status" value="1"/>
</dbReference>
<dbReference type="InterPro" id="IPR010730">
    <property type="entry name" value="HET"/>
</dbReference>
<feature type="region of interest" description="Disordered" evidence="1">
    <location>
        <begin position="1"/>
        <end position="32"/>
    </location>
</feature>
<gene>
    <name evidence="3" type="ORF">JMJ35_009211</name>
</gene>
<feature type="domain" description="Heterokaryon incompatibility" evidence="2">
    <location>
        <begin position="85"/>
        <end position="282"/>
    </location>
</feature>
<reference evidence="3" key="1">
    <citation type="submission" date="2023-03" db="EMBL/GenBank/DDBJ databases">
        <title>Complete genome of Cladonia borealis.</title>
        <authorList>
            <person name="Park H."/>
        </authorList>
    </citation>
    <scope>NUCLEOTIDE SEQUENCE</scope>
    <source>
        <strain evidence="3">ANT050790</strain>
    </source>
</reference>
<dbReference type="PANTHER" id="PTHR24148:SF64">
    <property type="entry name" value="HETEROKARYON INCOMPATIBILITY DOMAIN-CONTAINING PROTEIN"/>
    <property type="match status" value="1"/>
</dbReference>
<protein>
    <recommendedName>
        <fullName evidence="2">Heterokaryon incompatibility domain-containing protein</fullName>
    </recommendedName>
</protein>
<dbReference type="Pfam" id="PF26639">
    <property type="entry name" value="Het-6_barrel"/>
    <property type="match status" value="1"/>
</dbReference>
<sequence length="677" mass="76576">MSVTSEPKGSQETAAVSEDQPRLRGLSHQPLPEPYYAAQGGKYYVYEKLSLDRREFRLCTLQPAADRRPLSCSLSVVSLESKLEYETLSYVWGDPSLNSEIITTSGVIKITNNLHTALWYLRSSDVPRVIWTDAICINQFDLHERSSQVRVMDDIYRHGKGVQIWLGETKDMISNAQHPEELDYWIHEDRVKSFTRTLQSEQLLSTLPPLVSPEHATLEPNIPGAIRILELLNTGHHFYQMPFFRVIGPEAIGPCPVWSASMRSLAAILSRPWWTRVWTMQEAMLSAQATVRISEYQAPLSLFSSLFESIKTHENGCCGPARDLWYGDRGTSKSLLRARSEIGAFLAFNKDGLNGGITILRAFWVSCRRKASDPRDHVYALHGILYSKDGLIEPSYELSTDKVFTNATRVLFQEGRSIDALMYAIGVEPNNAYELPSWVCDWTRQPGPIISSLLYKASNGERFMTEQTTDRILAVEACKVDLVSTIKNPTGLSFSQMGELKEDVSFLEKWWSLLDIKDSKTRCAFWTTVLLGMVVLEGEVRRIQPNHLITIEAWWELATSAVKQGKGYATFHNSPDRDLMWIGGRVGISVRAYKFWLTSQGFMGMGPQTLERGDEVFVAKGSRVPLIFRPIEDTLARSFGVPADERGYLFVGQCYLHGFMDGEAVKPDTKWQTVHLC</sequence>
<accession>A0AA39QS02</accession>
<dbReference type="Proteomes" id="UP001166286">
    <property type="component" value="Unassembled WGS sequence"/>
</dbReference>
<evidence type="ECO:0000256" key="1">
    <source>
        <dbReference type="SAM" id="MobiDB-lite"/>
    </source>
</evidence>
<dbReference type="InterPro" id="IPR052895">
    <property type="entry name" value="HetReg/Transcr_Mod"/>
</dbReference>
<feature type="compositionally biased region" description="Polar residues" evidence="1">
    <location>
        <begin position="1"/>
        <end position="14"/>
    </location>
</feature>
<dbReference type="AlphaFoldDB" id="A0AA39QS02"/>
<keyword evidence="4" id="KW-1185">Reference proteome</keyword>
<evidence type="ECO:0000313" key="3">
    <source>
        <dbReference type="EMBL" id="KAK0508127.1"/>
    </source>
</evidence>
<name>A0AA39QS02_9LECA</name>
<organism evidence="3 4">
    <name type="scientific">Cladonia borealis</name>
    <dbReference type="NCBI Taxonomy" id="184061"/>
    <lineage>
        <taxon>Eukaryota</taxon>
        <taxon>Fungi</taxon>
        <taxon>Dikarya</taxon>
        <taxon>Ascomycota</taxon>
        <taxon>Pezizomycotina</taxon>
        <taxon>Lecanoromycetes</taxon>
        <taxon>OSLEUM clade</taxon>
        <taxon>Lecanoromycetidae</taxon>
        <taxon>Lecanorales</taxon>
        <taxon>Lecanorineae</taxon>
        <taxon>Cladoniaceae</taxon>
        <taxon>Cladonia</taxon>
    </lineage>
</organism>